<dbReference type="Pfam" id="PF00815">
    <property type="entry name" value="Histidinol_dh"/>
    <property type="match status" value="1"/>
</dbReference>
<feature type="binding site" evidence="8 12">
    <location>
        <position position="254"/>
    </location>
    <ligand>
        <name>substrate</name>
    </ligand>
</feature>
<evidence type="ECO:0000256" key="10">
    <source>
        <dbReference type="PIRSR" id="PIRSR000099-1"/>
    </source>
</evidence>
<feature type="binding site" evidence="8 13">
    <location>
        <position position="353"/>
    </location>
    <ligand>
        <name>Zn(2+)</name>
        <dbReference type="ChEBI" id="CHEBI:29105"/>
    </ligand>
</feature>
<dbReference type="RefSeq" id="WP_066292602.1">
    <property type="nucleotide sequence ID" value="NZ_CP016761.1"/>
</dbReference>
<feature type="binding site" evidence="8 11">
    <location>
        <position position="206"/>
    </location>
    <ligand>
        <name>NAD(+)</name>
        <dbReference type="ChEBI" id="CHEBI:57540"/>
    </ligand>
</feature>
<evidence type="ECO:0000256" key="1">
    <source>
        <dbReference type="ARBA" id="ARBA00003850"/>
    </source>
</evidence>
<dbReference type="FunFam" id="3.40.50.1980:FF:000026">
    <property type="entry name" value="Histidinol dehydrogenase"/>
    <property type="match status" value="1"/>
</dbReference>
<feature type="binding site" evidence="8 11">
    <location>
        <position position="121"/>
    </location>
    <ligand>
        <name>NAD(+)</name>
        <dbReference type="ChEBI" id="CHEBI:57540"/>
    </ligand>
</feature>
<accession>A0A1B1Z828</accession>
<protein>
    <recommendedName>
        <fullName evidence="3 8">Histidinol dehydrogenase</fullName>
        <shortName evidence="8">HDH</shortName>
        <ecNumber evidence="3 8">1.1.1.23</ecNumber>
    </recommendedName>
</protein>
<keyword evidence="5 8" id="KW-0862">Zinc</keyword>
<feature type="binding site" evidence="8 13">
    <location>
        <position position="251"/>
    </location>
    <ligand>
        <name>Zn(2+)</name>
        <dbReference type="ChEBI" id="CHEBI:29105"/>
    </ligand>
</feature>
<dbReference type="PIRSF" id="PIRSF000099">
    <property type="entry name" value="Histidinol_dh"/>
    <property type="match status" value="1"/>
</dbReference>
<dbReference type="GO" id="GO:0008270">
    <property type="term" value="F:zinc ion binding"/>
    <property type="evidence" value="ECO:0007669"/>
    <property type="project" value="UniProtKB-UniRule"/>
</dbReference>
<organism evidence="15 16">
    <name type="scientific">Fictibacillus arsenicus</name>
    <dbReference type="NCBI Taxonomy" id="255247"/>
    <lineage>
        <taxon>Bacteria</taxon>
        <taxon>Bacillati</taxon>
        <taxon>Bacillota</taxon>
        <taxon>Bacilli</taxon>
        <taxon>Bacillales</taxon>
        <taxon>Fictibacillaceae</taxon>
        <taxon>Fictibacillus</taxon>
    </lineage>
</organism>
<dbReference type="InterPro" id="IPR022695">
    <property type="entry name" value="Histidinol_DH_monofunct"/>
</dbReference>
<dbReference type="EMBL" id="CP016761">
    <property type="protein sequence ID" value="ANX13580.1"/>
    <property type="molecule type" value="Genomic_DNA"/>
</dbReference>
<dbReference type="PROSITE" id="PS00611">
    <property type="entry name" value="HISOL_DEHYDROGENASE"/>
    <property type="match status" value="1"/>
</dbReference>
<feature type="binding site" evidence="8 12">
    <location>
        <position position="407"/>
    </location>
    <ligand>
        <name>substrate</name>
    </ligand>
</feature>
<reference evidence="15 16" key="1">
    <citation type="submission" date="2016-08" db="EMBL/GenBank/DDBJ databases">
        <title>Complete genome sequence of Fictibacillus arsenicus G25-54, a strain with toxicity to nematodes and a potential arsenic-resistance activity.</title>
        <authorList>
            <person name="Zheng Z."/>
        </authorList>
    </citation>
    <scope>NUCLEOTIDE SEQUENCE [LARGE SCALE GENOMIC DNA]</scope>
    <source>
        <strain evidence="15 16">G25-54</strain>
    </source>
</reference>
<dbReference type="InterPro" id="IPR016161">
    <property type="entry name" value="Ald_DH/histidinol_DH"/>
</dbReference>
<feature type="binding site" evidence="8 12">
    <location>
        <position position="229"/>
    </location>
    <ligand>
        <name>substrate</name>
    </ligand>
</feature>
<dbReference type="Gene3D" id="3.40.50.1980">
    <property type="entry name" value="Nitrogenase molybdenum iron protein domain"/>
    <property type="match status" value="2"/>
</dbReference>
<dbReference type="NCBIfam" id="TIGR00069">
    <property type="entry name" value="hisD"/>
    <property type="match status" value="1"/>
</dbReference>
<name>A0A1B1Z828_9BACL</name>
<feature type="active site" description="Proton acceptor" evidence="8 10">
    <location>
        <position position="319"/>
    </location>
</feature>
<feature type="binding site" evidence="8 13">
    <location>
        <position position="412"/>
    </location>
    <ligand>
        <name>Zn(2+)</name>
        <dbReference type="ChEBI" id="CHEBI:29105"/>
    </ligand>
</feature>
<keyword evidence="8 11" id="KW-0520">NAD</keyword>
<dbReference type="EC" id="1.1.1.23" evidence="3 8"/>
<feature type="binding site" evidence="8 12">
    <location>
        <position position="251"/>
    </location>
    <ligand>
        <name>substrate</name>
    </ligand>
</feature>
<comment type="pathway">
    <text evidence="8">Amino-acid biosynthesis; L-histidine biosynthesis; L-histidine from 5-phospho-alpha-D-ribose 1-diphosphate: step 9/9.</text>
</comment>
<feature type="active site" description="Proton acceptor" evidence="8 10">
    <location>
        <position position="320"/>
    </location>
</feature>
<keyword evidence="6 8" id="KW-0560">Oxidoreductase</keyword>
<proteinExistence type="inferred from homology"/>
<keyword evidence="4 8" id="KW-0479">Metal-binding</keyword>
<dbReference type="CDD" id="cd06572">
    <property type="entry name" value="Histidinol_dh"/>
    <property type="match status" value="1"/>
</dbReference>
<keyword evidence="16" id="KW-1185">Reference proteome</keyword>
<dbReference type="GO" id="GO:0005829">
    <property type="term" value="C:cytosol"/>
    <property type="evidence" value="ECO:0007669"/>
    <property type="project" value="TreeGrafter"/>
</dbReference>
<evidence type="ECO:0000256" key="12">
    <source>
        <dbReference type="PIRSR" id="PIRSR000099-3"/>
    </source>
</evidence>
<feature type="binding site" evidence="8 12">
    <location>
        <position position="353"/>
    </location>
    <ligand>
        <name>substrate</name>
    </ligand>
</feature>
<comment type="similarity">
    <text evidence="2 8 9 14">Belongs to the histidinol dehydrogenase family.</text>
</comment>
<dbReference type="AlphaFoldDB" id="A0A1B1Z828"/>
<dbReference type="KEGG" id="far:ABE41_016335"/>
<dbReference type="GO" id="GO:0004399">
    <property type="term" value="F:histidinol dehydrogenase activity"/>
    <property type="evidence" value="ECO:0007669"/>
    <property type="project" value="UniProtKB-UniRule"/>
</dbReference>
<evidence type="ECO:0000256" key="14">
    <source>
        <dbReference type="RuleBase" id="RU004175"/>
    </source>
</evidence>
<evidence type="ECO:0000256" key="4">
    <source>
        <dbReference type="ARBA" id="ARBA00022723"/>
    </source>
</evidence>
<dbReference type="UniPathway" id="UPA00031">
    <property type="reaction ID" value="UER00014"/>
</dbReference>
<evidence type="ECO:0000313" key="16">
    <source>
        <dbReference type="Proteomes" id="UP000077412"/>
    </source>
</evidence>
<evidence type="ECO:0000256" key="3">
    <source>
        <dbReference type="ARBA" id="ARBA00012965"/>
    </source>
</evidence>
<feature type="binding site" evidence="8 13">
    <location>
        <position position="254"/>
    </location>
    <ligand>
        <name>Zn(2+)</name>
        <dbReference type="ChEBI" id="CHEBI:29105"/>
    </ligand>
</feature>
<dbReference type="SUPFAM" id="SSF53720">
    <property type="entry name" value="ALDH-like"/>
    <property type="match status" value="1"/>
</dbReference>
<dbReference type="Gene3D" id="1.20.5.1300">
    <property type="match status" value="1"/>
</dbReference>
<evidence type="ECO:0000256" key="9">
    <source>
        <dbReference type="PIRNR" id="PIRNR000099"/>
    </source>
</evidence>
<evidence type="ECO:0000256" key="8">
    <source>
        <dbReference type="HAMAP-Rule" id="MF_01024"/>
    </source>
</evidence>
<gene>
    <name evidence="8" type="primary">hisD</name>
    <name evidence="15" type="ORF">ABE41_016335</name>
</gene>
<evidence type="ECO:0000256" key="2">
    <source>
        <dbReference type="ARBA" id="ARBA00010178"/>
    </source>
</evidence>
<dbReference type="InterPro" id="IPR001692">
    <property type="entry name" value="Histidinol_DH_CS"/>
</dbReference>
<evidence type="ECO:0000256" key="5">
    <source>
        <dbReference type="ARBA" id="ARBA00022833"/>
    </source>
</evidence>
<dbReference type="GO" id="GO:0000105">
    <property type="term" value="P:L-histidine biosynthetic process"/>
    <property type="evidence" value="ECO:0007669"/>
    <property type="project" value="UniProtKB-UniRule"/>
</dbReference>
<comment type="cofactor">
    <cofactor evidence="8 13">
        <name>Zn(2+)</name>
        <dbReference type="ChEBI" id="CHEBI:29105"/>
    </cofactor>
    <text evidence="8 13">Binds 1 zinc ion per subunit.</text>
</comment>
<feature type="binding site" evidence="8 12">
    <location>
        <position position="412"/>
    </location>
    <ligand>
        <name>substrate</name>
    </ligand>
</feature>
<dbReference type="GO" id="GO:0051287">
    <property type="term" value="F:NAD binding"/>
    <property type="evidence" value="ECO:0007669"/>
    <property type="project" value="InterPro"/>
</dbReference>
<dbReference type="FunFam" id="3.40.50.1980:FF:000001">
    <property type="entry name" value="Histidinol dehydrogenase"/>
    <property type="match status" value="1"/>
</dbReference>
<dbReference type="PRINTS" id="PR00083">
    <property type="entry name" value="HOLDHDRGNASE"/>
</dbReference>
<keyword evidence="8" id="KW-0028">Amino-acid biosynthesis</keyword>
<evidence type="ECO:0000256" key="7">
    <source>
        <dbReference type="ARBA" id="ARBA00049489"/>
    </source>
</evidence>
<comment type="function">
    <text evidence="1 8">Catalyzes the sequential NAD-dependent oxidations of L-histidinol to L-histidinaldehyde and then to L-histidine.</text>
</comment>
<evidence type="ECO:0000256" key="13">
    <source>
        <dbReference type="PIRSR" id="PIRSR000099-4"/>
    </source>
</evidence>
<comment type="catalytic activity">
    <reaction evidence="7 8">
        <text>L-histidinol + 2 NAD(+) + H2O = L-histidine + 2 NADH + 3 H(+)</text>
        <dbReference type="Rhea" id="RHEA:20641"/>
        <dbReference type="ChEBI" id="CHEBI:15377"/>
        <dbReference type="ChEBI" id="CHEBI:15378"/>
        <dbReference type="ChEBI" id="CHEBI:57540"/>
        <dbReference type="ChEBI" id="CHEBI:57595"/>
        <dbReference type="ChEBI" id="CHEBI:57699"/>
        <dbReference type="ChEBI" id="CHEBI:57945"/>
        <dbReference type="EC" id="1.1.1.23"/>
    </reaction>
</comment>
<feature type="binding site" evidence="8 12">
    <location>
        <position position="320"/>
    </location>
    <ligand>
        <name>substrate</name>
    </ligand>
</feature>
<dbReference type="PANTHER" id="PTHR21256">
    <property type="entry name" value="HISTIDINOL DEHYDROGENASE HDH"/>
    <property type="match status" value="1"/>
</dbReference>
<dbReference type="OrthoDB" id="9805269at2"/>
<dbReference type="InterPro" id="IPR012131">
    <property type="entry name" value="Hstdl_DH"/>
</dbReference>
<feature type="binding site" evidence="8 11">
    <location>
        <position position="183"/>
    </location>
    <ligand>
        <name>NAD(+)</name>
        <dbReference type="ChEBI" id="CHEBI:57540"/>
    </ligand>
</feature>
<dbReference type="HAMAP" id="MF_01024">
    <property type="entry name" value="HisD"/>
    <property type="match status" value="1"/>
</dbReference>
<evidence type="ECO:0000256" key="6">
    <source>
        <dbReference type="ARBA" id="ARBA00023002"/>
    </source>
</evidence>
<keyword evidence="8" id="KW-0368">Histidine biosynthesis</keyword>
<evidence type="ECO:0000256" key="11">
    <source>
        <dbReference type="PIRSR" id="PIRSR000099-2"/>
    </source>
</evidence>
<sequence length="423" mass="45569">MKIQPVSELKTLERSVEQNTEEQRKAVLEILQNVKLEGDKALLNYTEKFDGVSQSSLEVTKEEIDEAVASLDQEMIDIISEAAANIREYHEKQKRQSWFFTREDGTMLGQKVTPLDSVGVYVPGGTAAYPSSVLMGVIPAAVAGVEEIILVSPPGKDGKLPAAVLAAASIAGVKRMFKLGGAQAIGALAYGTETVPKTDKIVGPGNIFVALAKREVFGVCDIDMIAGPSEIAVLADETGNAKYIAADLLSQAEHDPRSAAFLVTTSKDLAEKVAAEVESQLNDLPRKEIAAQAVRDYGAIYIVDSLAEGAEVINRIAPEHLEIMTKDPMSLLGKIKHAGAIFLGEYSSEPVGDYFAGSNHVLPTSGTARFSSPLNVDDFTKKSSVIRYSEQAMKENGRKISAFARLEGLEAHARAVDYRLEDK</sequence>
<dbReference type="PANTHER" id="PTHR21256:SF2">
    <property type="entry name" value="HISTIDINE BIOSYNTHESIS TRIFUNCTIONAL PROTEIN"/>
    <property type="match status" value="1"/>
</dbReference>
<dbReference type="Proteomes" id="UP000077412">
    <property type="component" value="Chromosome"/>
</dbReference>
<evidence type="ECO:0000313" key="15">
    <source>
        <dbReference type="EMBL" id="ANX13580.1"/>
    </source>
</evidence>
<dbReference type="STRING" id="255247.ABE41_016335"/>